<dbReference type="Pfam" id="PF03618">
    <property type="entry name" value="Kinase-PPPase"/>
    <property type="match status" value="1"/>
</dbReference>
<dbReference type="HAMAP" id="MF_00921">
    <property type="entry name" value="PDRP"/>
    <property type="match status" value="1"/>
</dbReference>
<dbReference type="GO" id="GO:0016776">
    <property type="term" value="F:phosphotransferase activity, phosphate group as acceptor"/>
    <property type="evidence" value="ECO:0007669"/>
    <property type="project" value="UniProtKB-UniRule"/>
</dbReference>
<dbReference type="NCBIfam" id="NF003742">
    <property type="entry name" value="PRK05339.1"/>
    <property type="match status" value="1"/>
</dbReference>
<accession>A0A2Z2KT27</accession>
<dbReference type="InterPro" id="IPR005177">
    <property type="entry name" value="Kinase-pyrophosphorylase"/>
</dbReference>
<dbReference type="GO" id="GO:0043531">
    <property type="term" value="F:ADP binding"/>
    <property type="evidence" value="ECO:0007669"/>
    <property type="project" value="UniProtKB-UniRule"/>
</dbReference>
<keyword evidence="1 5" id="KW-0723">Serine/threonine-protein kinase</keyword>
<keyword evidence="2 5" id="KW-0808">Transferase</keyword>
<dbReference type="PANTHER" id="PTHR31756:SF3">
    <property type="entry name" value="PYRUVATE, PHOSPHATE DIKINASE REGULATORY PROTEIN 1, CHLOROPLASTIC"/>
    <property type="match status" value="1"/>
</dbReference>
<keyword evidence="6" id="KW-0670">Pyruvate</keyword>
<evidence type="ECO:0000256" key="1">
    <source>
        <dbReference type="ARBA" id="ARBA00022527"/>
    </source>
</evidence>
<evidence type="ECO:0000256" key="2">
    <source>
        <dbReference type="ARBA" id="ARBA00022679"/>
    </source>
</evidence>
<dbReference type="GO" id="GO:0004674">
    <property type="term" value="F:protein serine/threonine kinase activity"/>
    <property type="evidence" value="ECO:0007669"/>
    <property type="project" value="UniProtKB-UniRule"/>
</dbReference>
<dbReference type="PANTHER" id="PTHR31756">
    <property type="entry name" value="PYRUVATE, PHOSPHATE DIKINASE REGULATORY PROTEIN 1, CHLOROPLASTIC"/>
    <property type="match status" value="1"/>
</dbReference>
<dbReference type="InterPro" id="IPR026565">
    <property type="entry name" value="PPDK_reg"/>
</dbReference>
<comment type="similarity">
    <text evidence="5">Belongs to the pyruvate, phosphate/water dikinase regulatory protein family. PDRP subfamily.</text>
</comment>
<keyword evidence="4 5" id="KW-0418">Kinase</keyword>
<feature type="binding site" evidence="5">
    <location>
        <begin position="149"/>
        <end position="156"/>
    </location>
    <ligand>
        <name>ADP</name>
        <dbReference type="ChEBI" id="CHEBI:456216"/>
    </ligand>
</feature>
<dbReference type="Proteomes" id="UP000249890">
    <property type="component" value="Chromosome"/>
</dbReference>
<protein>
    <recommendedName>
        <fullName evidence="5">Putative pyruvate, phosphate dikinase regulatory protein</fullName>
        <shortName evidence="5">PPDK regulatory protein</shortName>
        <ecNumber evidence="5">2.7.11.32</ecNumber>
        <ecNumber evidence="5">2.7.4.27</ecNumber>
    </recommendedName>
</protein>
<evidence type="ECO:0000256" key="4">
    <source>
        <dbReference type="ARBA" id="ARBA00022777"/>
    </source>
</evidence>
<dbReference type="KEGG" id="pdh:B9T62_08580"/>
<evidence type="ECO:0000313" key="7">
    <source>
        <dbReference type="Proteomes" id="UP000249890"/>
    </source>
</evidence>
<comment type="catalytic activity">
    <reaction evidence="5">
        <text>N(tele)-phospho-L-histidyl/L-threonyl-[pyruvate, phosphate dikinase] + ADP = N(tele)-phospho-L-histidyl/O-phospho-L-threonyl-[pyruvate, phosphate dikinase] + AMP + H(+)</text>
        <dbReference type="Rhea" id="RHEA:43692"/>
        <dbReference type="Rhea" id="RHEA-COMP:10650"/>
        <dbReference type="Rhea" id="RHEA-COMP:10651"/>
        <dbReference type="ChEBI" id="CHEBI:15378"/>
        <dbReference type="ChEBI" id="CHEBI:30013"/>
        <dbReference type="ChEBI" id="CHEBI:61977"/>
        <dbReference type="ChEBI" id="CHEBI:83586"/>
        <dbReference type="ChEBI" id="CHEBI:456215"/>
        <dbReference type="ChEBI" id="CHEBI:456216"/>
        <dbReference type="EC" id="2.7.11.32"/>
    </reaction>
</comment>
<dbReference type="OrthoDB" id="9782201at2"/>
<evidence type="ECO:0000256" key="3">
    <source>
        <dbReference type="ARBA" id="ARBA00022741"/>
    </source>
</evidence>
<keyword evidence="3 5" id="KW-0547">Nucleotide-binding</keyword>
<name>A0A2Z2KT27_9BACL</name>
<dbReference type="EC" id="2.7.4.27" evidence="5"/>
<keyword evidence="7" id="KW-1185">Reference proteome</keyword>
<dbReference type="EMBL" id="CP021780">
    <property type="protein sequence ID" value="ASA26249.1"/>
    <property type="molecule type" value="Genomic_DNA"/>
</dbReference>
<reference evidence="6 7" key="1">
    <citation type="submission" date="2017-06" db="EMBL/GenBank/DDBJ databases">
        <title>Complete genome sequence of Paenibacillus donghaensis KCTC 13049T isolated from East Sea sediment, South Korea.</title>
        <authorList>
            <person name="Jung B.K."/>
            <person name="Hong S.-J."/>
            <person name="Shin J.-H."/>
        </authorList>
    </citation>
    <scope>NUCLEOTIDE SEQUENCE [LARGE SCALE GENOMIC DNA]</scope>
    <source>
        <strain evidence="6 7">KCTC 13049</strain>
    </source>
</reference>
<evidence type="ECO:0000256" key="5">
    <source>
        <dbReference type="HAMAP-Rule" id="MF_00921"/>
    </source>
</evidence>
<comment type="function">
    <text evidence="5">Bifunctional serine/threonine kinase and phosphorylase involved in the regulation of the pyruvate, phosphate dikinase (PPDK) by catalyzing its phosphorylation/dephosphorylation.</text>
</comment>
<sequence>MTEKHVFICSDSIGETAEAVAGAAIRQFNLETVAVRPFRRITSVREIADIVELAHRQQSVIVYTLVQQELREAIARHSLKLGVAIVDVMGPVITAFSQSFHHVPLQQPGRHNDLDDHYYRRIEAIEFAVKYDDGRDGRGIGLADLVLVGVSRTSKTPLSMYMAYKGIKVANCPLTPEVPPPPELLQVPRNRIFGLTMDMEALIKIRTERLRALGLTTSAGYASELQVLEEYSYAEELMKKLGCKIIDVTNQSIEESAGLILDCL</sequence>
<dbReference type="RefSeq" id="WP_087920195.1">
    <property type="nucleotide sequence ID" value="NZ_CP021780.1"/>
</dbReference>
<gene>
    <name evidence="6" type="ORF">B9T62_08580</name>
</gene>
<proteinExistence type="inferred from homology"/>
<evidence type="ECO:0000313" key="6">
    <source>
        <dbReference type="EMBL" id="ASA26249.1"/>
    </source>
</evidence>
<dbReference type="EC" id="2.7.11.32" evidence="5"/>
<comment type="catalytic activity">
    <reaction evidence="5">
        <text>N(tele)-phospho-L-histidyl/O-phospho-L-threonyl-[pyruvate, phosphate dikinase] + phosphate + H(+) = N(tele)-phospho-L-histidyl/L-threonyl-[pyruvate, phosphate dikinase] + diphosphate</text>
        <dbReference type="Rhea" id="RHEA:43696"/>
        <dbReference type="Rhea" id="RHEA-COMP:10650"/>
        <dbReference type="Rhea" id="RHEA-COMP:10651"/>
        <dbReference type="ChEBI" id="CHEBI:15378"/>
        <dbReference type="ChEBI" id="CHEBI:30013"/>
        <dbReference type="ChEBI" id="CHEBI:33019"/>
        <dbReference type="ChEBI" id="CHEBI:43474"/>
        <dbReference type="ChEBI" id="CHEBI:61977"/>
        <dbReference type="ChEBI" id="CHEBI:83586"/>
        <dbReference type="EC" id="2.7.4.27"/>
    </reaction>
</comment>
<organism evidence="6 7">
    <name type="scientific">Paenibacillus donghaensis</name>
    <dbReference type="NCBI Taxonomy" id="414771"/>
    <lineage>
        <taxon>Bacteria</taxon>
        <taxon>Bacillati</taxon>
        <taxon>Bacillota</taxon>
        <taxon>Bacilli</taxon>
        <taxon>Bacillales</taxon>
        <taxon>Paenibacillaceae</taxon>
        <taxon>Paenibacillus</taxon>
    </lineage>
</organism>
<dbReference type="AlphaFoldDB" id="A0A2Z2KT27"/>
<dbReference type="GO" id="GO:0005524">
    <property type="term" value="F:ATP binding"/>
    <property type="evidence" value="ECO:0007669"/>
    <property type="project" value="InterPro"/>
</dbReference>